<comment type="caution">
    <text evidence="4">The sequence shown here is derived from an EMBL/GenBank/DDBJ whole genome shotgun (WGS) entry which is preliminary data.</text>
</comment>
<keyword evidence="2" id="KW-0732">Signal</keyword>
<protein>
    <submittedName>
        <fullName evidence="4">Prolyl oligopeptidase family serine peptidase</fullName>
    </submittedName>
</protein>
<gene>
    <name evidence="4" type="ORF">P3W24_15315</name>
</gene>
<dbReference type="PANTHER" id="PTHR42776">
    <property type="entry name" value="SERINE PEPTIDASE S9 FAMILY MEMBER"/>
    <property type="match status" value="1"/>
</dbReference>
<dbReference type="PANTHER" id="PTHR42776:SF27">
    <property type="entry name" value="DIPEPTIDYL PEPTIDASE FAMILY MEMBER 6"/>
    <property type="match status" value="1"/>
</dbReference>
<dbReference type="InterPro" id="IPR011042">
    <property type="entry name" value="6-blade_b-propeller_TolB-like"/>
</dbReference>
<organism evidence="4 5">
    <name type="scientific">Luteibacter sahnii</name>
    <dbReference type="NCBI Taxonomy" id="3021977"/>
    <lineage>
        <taxon>Bacteria</taxon>
        <taxon>Pseudomonadati</taxon>
        <taxon>Pseudomonadota</taxon>
        <taxon>Gammaproteobacteria</taxon>
        <taxon>Lysobacterales</taxon>
        <taxon>Rhodanobacteraceae</taxon>
        <taxon>Luteibacter</taxon>
    </lineage>
</organism>
<dbReference type="SUPFAM" id="SSF53474">
    <property type="entry name" value="alpha/beta-Hydrolases"/>
    <property type="match status" value="1"/>
</dbReference>
<dbReference type="Gene3D" id="3.40.50.1820">
    <property type="entry name" value="alpha/beta hydrolase"/>
    <property type="match status" value="1"/>
</dbReference>
<proteinExistence type="predicted"/>
<feature type="signal peptide" evidence="2">
    <location>
        <begin position="1"/>
        <end position="22"/>
    </location>
</feature>
<accession>A0ABT6BDV7</accession>
<keyword evidence="1" id="KW-0378">Hydrolase</keyword>
<evidence type="ECO:0000256" key="2">
    <source>
        <dbReference type="SAM" id="SignalP"/>
    </source>
</evidence>
<feature type="chain" id="PRO_5046272083" evidence="2">
    <location>
        <begin position="23"/>
        <end position="678"/>
    </location>
</feature>
<dbReference type="InterPro" id="IPR001375">
    <property type="entry name" value="Peptidase_S9_cat"/>
</dbReference>
<evidence type="ECO:0000256" key="1">
    <source>
        <dbReference type="ARBA" id="ARBA00022801"/>
    </source>
</evidence>
<dbReference type="Pfam" id="PF00326">
    <property type="entry name" value="Peptidase_S9"/>
    <property type="match status" value="1"/>
</dbReference>
<dbReference type="SUPFAM" id="SSF82171">
    <property type="entry name" value="DPP6 N-terminal domain-like"/>
    <property type="match status" value="1"/>
</dbReference>
<dbReference type="Proteomes" id="UP001528850">
    <property type="component" value="Unassembled WGS sequence"/>
</dbReference>
<sequence>MIPFRLWLGALVALVFAMPAAARDVHEALRVEAARPVAPRMPRASFLQQAPVTDVTLSPDGGAVAFLRGDTRSRGVWLLDTATGGERMLLARTNVTGLAWTHDGRWLIVVAGERLSVLPALGATGARVLTSLGGAPRREFLAADPFQAAVLVRERTLDALGRPSGWRLSRITVDGRVSTLDEDPQRITGYAFADGRLAYLQHLRDGRLATTRLAADGSRHDVLLCGTLRRCSLWPVVAADGSVALVGDVGGDLRRLQRLRADGSLVERAADPDGEADVDEVVPDPGDGQPGILTFRGAVVHSVGLDDTTRDRLGAIARQLPDRALTFAPGRSHWLVTERGGALQGARYHLFDTATGTLTGILDDAPLGARDGRPGTWLPVDALARQIPFDWTASDGRRLHGFVRVPPGRVARDLPMVVLVHGGPWNHVAPDDFGSGYAAFLAHRGYVVFEPNFRGSTGFGRDYLLAAGGDLGNGRVQRDIEDGVRALLDAGAGDANRVAIVGASFGGYATLLALTWQGDLFKAGVAIVPPADFAWDLTWIGRTREGNRLSRELPYEQWMAAMSLDPGDGVAMSRLHAQSPLSNAARMHRPLLMIAGGADQRVALRGVLAYAARLRLLDRPVTLLVDRDAGHTDAGDLMREVTFYLTADMLHRQIGGDADDPPDAAMIDDIRTNTLVPR</sequence>
<reference evidence="4 5" key="1">
    <citation type="journal article" date="2024" name="Curr. Microbiol.">
        <title>Luteibacter sahnii sp. nov., A Novel Yellow-Colored Xanthomonadin Pigment Producing Probiotic Bacterium from Healthy Rice Seed Microbiome.</title>
        <authorList>
            <person name="Jaiswal G."/>
            <person name="Rana R."/>
            <person name="Nayak P.K."/>
            <person name="Chouhan R."/>
            <person name="Gandhi S.G."/>
            <person name="Patel H.K."/>
            <person name="Patil P.B."/>
        </authorList>
    </citation>
    <scope>NUCLEOTIDE SEQUENCE [LARGE SCALE GENOMIC DNA]</scope>
    <source>
        <strain evidence="4 5">PPL201</strain>
    </source>
</reference>
<evidence type="ECO:0000259" key="3">
    <source>
        <dbReference type="Pfam" id="PF00326"/>
    </source>
</evidence>
<evidence type="ECO:0000313" key="4">
    <source>
        <dbReference type="EMBL" id="MDF4026341.1"/>
    </source>
</evidence>
<name>A0ABT6BDV7_9GAMM</name>
<dbReference type="EMBL" id="JARJJS010000004">
    <property type="protein sequence ID" value="MDF4026341.1"/>
    <property type="molecule type" value="Genomic_DNA"/>
</dbReference>
<dbReference type="Gene3D" id="2.120.10.30">
    <property type="entry name" value="TolB, C-terminal domain"/>
    <property type="match status" value="1"/>
</dbReference>
<feature type="domain" description="Peptidase S9 prolyl oligopeptidase catalytic" evidence="3">
    <location>
        <begin position="438"/>
        <end position="632"/>
    </location>
</feature>
<keyword evidence="5" id="KW-1185">Reference proteome</keyword>
<evidence type="ECO:0000313" key="5">
    <source>
        <dbReference type="Proteomes" id="UP001528850"/>
    </source>
</evidence>
<dbReference type="InterPro" id="IPR029058">
    <property type="entry name" value="AB_hydrolase_fold"/>
</dbReference>